<feature type="compositionally biased region" description="Pro residues" evidence="1">
    <location>
        <begin position="76"/>
        <end position="89"/>
    </location>
</feature>
<name>A0A9R0YG70_TRITD</name>
<feature type="region of interest" description="Disordered" evidence="1">
    <location>
        <begin position="1"/>
        <end position="129"/>
    </location>
</feature>
<dbReference type="InterPro" id="IPR019400">
    <property type="entry name" value="Peptidase_C65_otubain"/>
</dbReference>
<feature type="region of interest" description="Disordered" evidence="1">
    <location>
        <begin position="145"/>
        <end position="182"/>
    </location>
</feature>
<dbReference type="InterPro" id="IPR038765">
    <property type="entry name" value="Papain-like_cys_pep_sf"/>
</dbReference>
<sequence length="585" mass="65156">MEPPGSGTGAAEPVEEDRVEEPASNGGSNSNASSPTAAAPPPPRTTPLHLEQAGGGADGSTPATVFDPRKGKNPVPLLPPWVIPPPPSPATVFDPRKGKDPVPPLPPWVIPPPPPSPAGSSSSSSSSPDYAAAFRAGAFGDGVTESSAAAELRARGGRARATWSDPLVADTREEPNAAAHPSFDHGMIDRLVREQAAVDGAIGLREEPDEAAPSVDPKLVAQSLLERLARVQAAVDEDNRRREQQYDSLRAEEAMYRKEQEKLSQVKVVVKVKPKQGKLGINWTQIKNKIFRREGREICSEHVNHQTHPITEVRRHHRLASDEANHLDAYSEYRSVIGDGECFYRSFIFSYLEQVIDRQDTHEEHRLLRVVERMSMQHANLRWNSDFRRSSKAFKNLIKKIMRRKHGRESTSSHRKEKLFKFFSKDDTTLDIFIFLRLVVAIQMCSHREVYEPLIPGLRGNYNLEDWCFWRVTPARRFTDHVMMLALATALEVPLRVERVRGGYDPDIYTGPGVPRPRVTLLYSANHYEIIYPRAPSAESSSHQASQIEHAADQGSNQQTSQRKHPADQSSSHQASQRDDPADQS</sequence>
<feature type="region of interest" description="Disordered" evidence="1">
    <location>
        <begin position="536"/>
        <end position="585"/>
    </location>
</feature>
<feature type="compositionally biased region" description="Polar residues" evidence="1">
    <location>
        <begin position="538"/>
        <end position="547"/>
    </location>
</feature>
<dbReference type="Gramene" id="TRITD6Bv1G020020.3">
    <property type="protein sequence ID" value="TRITD6Bv1G020020.3"/>
    <property type="gene ID" value="TRITD6Bv1G020020"/>
</dbReference>
<evidence type="ECO:0000256" key="1">
    <source>
        <dbReference type="SAM" id="MobiDB-lite"/>
    </source>
</evidence>
<gene>
    <name evidence="3" type="ORF">TRITD_6Bv1G020020</name>
</gene>
<dbReference type="PANTHER" id="PTHR12931">
    <property type="entry name" value="UBIQUITIN THIOLESTERASE PROTEIN OTUB"/>
    <property type="match status" value="1"/>
</dbReference>
<dbReference type="EMBL" id="LT934122">
    <property type="protein sequence ID" value="VAI53850.1"/>
    <property type="molecule type" value="Genomic_DNA"/>
</dbReference>
<dbReference type="Proteomes" id="UP000324705">
    <property type="component" value="Chromosome 6B"/>
</dbReference>
<evidence type="ECO:0000259" key="2">
    <source>
        <dbReference type="PROSITE" id="PS50802"/>
    </source>
</evidence>
<feature type="domain" description="OTU" evidence="2">
    <location>
        <begin position="331"/>
        <end position="534"/>
    </location>
</feature>
<dbReference type="PROSITE" id="PS50802">
    <property type="entry name" value="OTU"/>
    <property type="match status" value="1"/>
</dbReference>
<keyword evidence="4" id="KW-1185">Reference proteome</keyword>
<dbReference type="PANTHER" id="PTHR12931:SF23">
    <property type="entry name" value="OTU DOMAIN-CONTAINING PROTEIN"/>
    <property type="match status" value="1"/>
</dbReference>
<dbReference type="Gene3D" id="1.20.1300.20">
    <property type="entry name" value="Peptidase C65 Otubain, subdomain 2"/>
    <property type="match status" value="1"/>
</dbReference>
<dbReference type="Pfam" id="PF10275">
    <property type="entry name" value="Peptidase_C65"/>
    <property type="match status" value="1"/>
</dbReference>
<reference evidence="3 4" key="1">
    <citation type="submission" date="2017-09" db="EMBL/GenBank/DDBJ databases">
        <authorList>
            <consortium name="International Durum Wheat Genome Sequencing Consortium (IDWGSC)"/>
            <person name="Milanesi L."/>
        </authorList>
    </citation>
    <scope>NUCLEOTIDE SEQUENCE [LARGE SCALE GENOMIC DNA]</scope>
    <source>
        <strain evidence="4">cv. Svevo</strain>
    </source>
</reference>
<dbReference type="SUPFAM" id="SSF54001">
    <property type="entry name" value="Cysteine proteinases"/>
    <property type="match status" value="1"/>
</dbReference>
<dbReference type="InterPro" id="IPR042467">
    <property type="entry name" value="Peptidase_C65_otubain_sub2"/>
</dbReference>
<dbReference type="CDD" id="cd22749">
    <property type="entry name" value="Otubain_C65"/>
    <property type="match status" value="1"/>
</dbReference>
<feature type="compositionally biased region" description="Basic and acidic residues" evidence="1">
    <location>
        <begin position="576"/>
        <end position="585"/>
    </location>
</feature>
<organism evidence="3 4">
    <name type="scientific">Triticum turgidum subsp. durum</name>
    <name type="common">Durum wheat</name>
    <name type="synonym">Triticum durum</name>
    <dbReference type="NCBI Taxonomy" id="4567"/>
    <lineage>
        <taxon>Eukaryota</taxon>
        <taxon>Viridiplantae</taxon>
        <taxon>Streptophyta</taxon>
        <taxon>Embryophyta</taxon>
        <taxon>Tracheophyta</taxon>
        <taxon>Spermatophyta</taxon>
        <taxon>Magnoliopsida</taxon>
        <taxon>Liliopsida</taxon>
        <taxon>Poales</taxon>
        <taxon>Poaceae</taxon>
        <taxon>BOP clade</taxon>
        <taxon>Pooideae</taxon>
        <taxon>Triticodae</taxon>
        <taxon>Triticeae</taxon>
        <taxon>Triticinae</taxon>
        <taxon>Triticum</taxon>
    </lineage>
</organism>
<accession>A0A9R0YG70</accession>
<proteinExistence type="predicted"/>
<dbReference type="GO" id="GO:0005634">
    <property type="term" value="C:nucleus"/>
    <property type="evidence" value="ECO:0007669"/>
    <property type="project" value="TreeGrafter"/>
</dbReference>
<feature type="compositionally biased region" description="Pro residues" evidence="1">
    <location>
        <begin position="101"/>
        <end position="117"/>
    </location>
</feature>
<feature type="compositionally biased region" description="Low complexity" evidence="1">
    <location>
        <begin position="22"/>
        <end position="37"/>
    </location>
</feature>
<dbReference type="InterPro" id="IPR003323">
    <property type="entry name" value="OTU_dom"/>
</dbReference>
<evidence type="ECO:0000313" key="3">
    <source>
        <dbReference type="EMBL" id="VAI53850.1"/>
    </source>
</evidence>
<protein>
    <recommendedName>
        <fullName evidence="2">OTU domain-containing protein</fullName>
    </recommendedName>
</protein>
<dbReference type="OMA" id="GGCDPDI"/>
<evidence type="ECO:0000313" key="4">
    <source>
        <dbReference type="Proteomes" id="UP000324705"/>
    </source>
</evidence>
<dbReference type="GO" id="GO:0043130">
    <property type="term" value="F:ubiquitin binding"/>
    <property type="evidence" value="ECO:0007669"/>
    <property type="project" value="TreeGrafter"/>
</dbReference>
<dbReference type="GO" id="GO:0071108">
    <property type="term" value="P:protein K48-linked deubiquitination"/>
    <property type="evidence" value="ECO:0007669"/>
    <property type="project" value="TreeGrafter"/>
</dbReference>
<feature type="compositionally biased region" description="Low complexity" evidence="1">
    <location>
        <begin position="118"/>
        <end position="129"/>
    </location>
</feature>
<dbReference type="AlphaFoldDB" id="A0A9R0YG70"/>
<dbReference type="GO" id="GO:0004843">
    <property type="term" value="F:cysteine-type deubiquitinase activity"/>
    <property type="evidence" value="ECO:0007669"/>
    <property type="project" value="TreeGrafter"/>
</dbReference>